<feature type="compositionally biased region" description="Polar residues" evidence="1">
    <location>
        <begin position="388"/>
        <end position="403"/>
    </location>
</feature>
<feature type="compositionally biased region" description="Low complexity" evidence="1">
    <location>
        <begin position="148"/>
        <end position="202"/>
    </location>
</feature>
<feature type="region of interest" description="Disordered" evidence="1">
    <location>
        <begin position="347"/>
        <end position="446"/>
    </location>
</feature>
<evidence type="ECO:0000313" key="3">
    <source>
        <dbReference type="Proteomes" id="UP001331761"/>
    </source>
</evidence>
<keyword evidence="3" id="KW-1185">Reference proteome</keyword>
<dbReference type="Proteomes" id="UP001331761">
    <property type="component" value="Unassembled WGS sequence"/>
</dbReference>
<comment type="caution">
    <text evidence="2">The sequence shown here is derived from an EMBL/GenBank/DDBJ whole genome shotgun (WGS) entry which is preliminary data.</text>
</comment>
<feature type="compositionally biased region" description="Basic and acidic residues" evidence="1">
    <location>
        <begin position="409"/>
        <end position="446"/>
    </location>
</feature>
<protein>
    <submittedName>
        <fullName evidence="2">Uncharacterized protein</fullName>
    </submittedName>
</protein>
<gene>
    <name evidence="2" type="ORF">GCK32_002314</name>
</gene>
<evidence type="ECO:0000256" key="1">
    <source>
        <dbReference type="SAM" id="MobiDB-lite"/>
    </source>
</evidence>
<dbReference type="EMBL" id="WIXE01014898">
    <property type="protein sequence ID" value="KAK5973923.1"/>
    <property type="molecule type" value="Genomic_DNA"/>
</dbReference>
<organism evidence="2 3">
    <name type="scientific">Trichostrongylus colubriformis</name>
    <name type="common">Black scour worm</name>
    <dbReference type="NCBI Taxonomy" id="6319"/>
    <lineage>
        <taxon>Eukaryota</taxon>
        <taxon>Metazoa</taxon>
        <taxon>Ecdysozoa</taxon>
        <taxon>Nematoda</taxon>
        <taxon>Chromadorea</taxon>
        <taxon>Rhabditida</taxon>
        <taxon>Rhabditina</taxon>
        <taxon>Rhabditomorpha</taxon>
        <taxon>Strongyloidea</taxon>
        <taxon>Trichostrongylidae</taxon>
        <taxon>Trichostrongylus</taxon>
    </lineage>
</organism>
<feature type="region of interest" description="Disordered" evidence="1">
    <location>
        <begin position="148"/>
        <end position="210"/>
    </location>
</feature>
<proteinExistence type="predicted"/>
<accession>A0AAN8IKH0</accession>
<evidence type="ECO:0000313" key="2">
    <source>
        <dbReference type="EMBL" id="KAK5973923.1"/>
    </source>
</evidence>
<feature type="compositionally biased region" description="Basic residues" evidence="1">
    <location>
        <begin position="347"/>
        <end position="373"/>
    </location>
</feature>
<name>A0AAN8IKH0_TRICO</name>
<reference evidence="2 3" key="1">
    <citation type="submission" date="2019-10" db="EMBL/GenBank/DDBJ databases">
        <title>Assembly and Annotation for the nematode Trichostrongylus colubriformis.</title>
        <authorList>
            <person name="Martin J."/>
        </authorList>
    </citation>
    <scope>NUCLEOTIDE SEQUENCE [LARGE SCALE GENOMIC DNA]</scope>
    <source>
        <strain evidence="2">G859</strain>
        <tissue evidence="2">Whole worm</tissue>
    </source>
</reference>
<dbReference type="AlphaFoldDB" id="A0AAN8IKH0"/>
<sequence length="446" mass="49791">MNRRDYPVIMLYEFKLEHSAAEAAREPSKQIRRRILVRRRTLFYSGQTFADNRQGEEDVEDCNYHDFEYLVGGGISYRADCYCKITREVSTLHESYRCIADALDRIRRNLQLHDYGLHGREERCIKQNYRKYLNLSLQGFSTSTATKITTSSATTTSTTTTPTPTETTTTATTTPTTTSTTTSTTAITTTTTTSATTTESTTEFVDTSTATASPITRTALSTLTSTLPYVTETTTPSMEPLITTTASSTSKEVSELSSIDQGGINETVVISPEREKEYIRIERKRVLDSAKLKLLVISTLMTTGLSIQLLLIRQLRKLLREWYESGLLVEDGVANAVIRMAVKKMKSAGGKRMKAKRKGARARAKKFGRKPKTHRDSNRTPKKGSANVARSKNVSSDDNTTDLYNFYEGKQKRSQDSFSKESNKSRDALLEGKSKDSKEGHGKKGA</sequence>